<comment type="caution">
    <text evidence="1">The sequence shown here is derived from an EMBL/GenBank/DDBJ whole genome shotgun (WGS) entry which is preliminary data.</text>
</comment>
<dbReference type="PANTHER" id="PTHR36617">
    <property type="entry name" value="PROTEIN, PUTATIVE-RELATED"/>
    <property type="match status" value="1"/>
</dbReference>
<keyword evidence="1" id="KW-0695">RNA-directed DNA polymerase</keyword>
<reference evidence="1 2" key="1">
    <citation type="journal article" date="2018" name="Mol. Plant">
        <title>The genome of Artemisia annua provides insight into the evolution of Asteraceae family and artemisinin biosynthesis.</title>
        <authorList>
            <person name="Shen Q."/>
            <person name="Zhang L."/>
            <person name="Liao Z."/>
            <person name="Wang S."/>
            <person name="Yan T."/>
            <person name="Shi P."/>
            <person name="Liu M."/>
            <person name="Fu X."/>
            <person name="Pan Q."/>
            <person name="Wang Y."/>
            <person name="Lv Z."/>
            <person name="Lu X."/>
            <person name="Zhang F."/>
            <person name="Jiang W."/>
            <person name="Ma Y."/>
            <person name="Chen M."/>
            <person name="Hao X."/>
            <person name="Li L."/>
            <person name="Tang Y."/>
            <person name="Lv G."/>
            <person name="Zhou Y."/>
            <person name="Sun X."/>
            <person name="Brodelius P.E."/>
            <person name="Rose J.K.C."/>
            <person name="Tang K."/>
        </authorList>
    </citation>
    <scope>NUCLEOTIDE SEQUENCE [LARGE SCALE GENOMIC DNA]</scope>
    <source>
        <strain evidence="2">cv. Huhao1</strain>
        <tissue evidence="1">Leaf</tissue>
    </source>
</reference>
<dbReference type="AlphaFoldDB" id="A0A2U1KNP0"/>
<evidence type="ECO:0000313" key="1">
    <source>
        <dbReference type="EMBL" id="PWA38331.1"/>
    </source>
</evidence>
<dbReference type="Proteomes" id="UP000245207">
    <property type="component" value="Unassembled WGS sequence"/>
</dbReference>
<dbReference type="OrthoDB" id="1938625at2759"/>
<gene>
    <name evidence="1" type="ORF">CTI12_AA539360</name>
</gene>
<name>A0A2U1KNP0_ARTAN</name>
<dbReference type="PANTHER" id="PTHR36617:SF5">
    <property type="entry name" value="OS05G0421675 PROTEIN"/>
    <property type="match status" value="1"/>
</dbReference>
<dbReference type="GO" id="GO:0003964">
    <property type="term" value="F:RNA-directed DNA polymerase activity"/>
    <property type="evidence" value="ECO:0007669"/>
    <property type="project" value="UniProtKB-KW"/>
</dbReference>
<evidence type="ECO:0000313" key="2">
    <source>
        <dbReference type="Proteomes" id="UP000245207"/>
    </source>
</evidence>
<dbReference type="EMBL" id="PKPP01015748">
    <property type="protein sequence ID" value="PWA38331.1"/>
    <property type="molecule type" value="Genomic_DNA"/>
</dbReference>
<proteinExistence type="predicted"/>
<accession>A0A2U1KNP0</accession>
<keyword evidence="2" id="KW-1185">Reference proteome</keyword>
<keyword evidence="1" id="KW-0808">Transferase</keyword>
<protein>
    <submittedName>
        <fullName evidence="1">RNA-directed DNA polymerase, eukaryota</fullName>
    </submittedName>
</protein>
<sequence>MSSERLGLVALLFKWIWRFKTQQGALWVKIVKAIHGRQGKLDSNSLPSHSSTWLDIIKCTNQLREKGVHLLANYKKKVVDGTDTLFWYDVWLRDVNLKSIFPRLFALELKKDISVYDKVNGGLSHSFRRLPRGGVESSQMDSLISLLPSSLVVEGVLSGG</sequence>
<keyword evidence="1" id="KW-0548">Nucleotidyltransferase</keyword>
<organism evidence="1 2">
    <name type="scientific">Artemisia annua</name>
    <name type="common">Sweet wormwood</name>
    <dbReference type="NCBI Taxonomy" id="35608"/>
    <lineage>
        <taxon>Eukaryota</taxon>
        <taxon>Viridiplantae</taxon>
        <taxon>Streptophyta</taxon>
        <taxon>Embryophyta</taxon>
        <taxon>Tracheophyta</taxon>
        <taxon>Spermatophyta</taxon>
        <taxon>Magnoliopsida</taxon>
        <taxon>eudicotyledons</taxon>
        <taxon>Gunneridae</taxon>
        <taxon>Pentapetalae</taxon>
        <taxon>asterids</taxon>
        <taxon>campanulids</taxon>
        <taxon>Asterales</taxon>
        <taxon>Asteraceae</taxon>
        <taxon>Asteroideae</taxon>
        <taxon>Anthemideae</taxon>
        <taxon>Artemisiinae</taxon>
        <taxon>Artemisia</taxon>
    </lineage>
</organism>